<evidence type="ECO:0000256" key="1">
    <source>
        <dbReference type="SAM" id="MobiDB-lite"/>
    </source>
</evidence>
<sequence>MAEPQPSRVHEGMDREDPAPLPTSAEDRKAAAAMSSLEGRGGDDDDAAAKPNKEIDQEALGKAISRLELADKAGTVAAGEKKTKEKEEVEKRAKIKVDQADVTLLVEELDLSKGKATELLKANEGDAVKAMRGFVRAAA</sequence>
<dbReference type="Pfam" id="PF19026">
    <property type="entry name" value="UBA_HYPK"/>
    <property type="match status" value="1"/>
</dbReference>
<feature type="compositionally biased region" description="Basic and acidic residues" evidence="1">
    <location>
        <begin position="8"/>
        <end position="18"/>
    </location>
</feature>
<dbReference type="GO" id="GO:0050821">
    <property type="term" value="P:protein stabilization"/>
    <property type="evidence" value="ECO:0007669"/>
    <property type="project" value="TreeGrafter"/>
</dbReference>
<dbReference type="PANTHER" id="PTHR31184:SF2">
    <property type="entry name" value="HUNTINGTIN-INTERACTING PROTEIN K"/>
    <property type="match status" value="1"/>
</dbReference>
<dbReference type="CDD" id="cd14361">
    <property type="entry name" value="UBA_HYPK"/>
    <property type="match status" value="1"/>
</dbReference>
<evidence type="ECO:0000313" key="3">
    <source>
        <dbReference type="EMBL" id="CAF9924547.1"/>
    </source>
</evidence>
<dbReference type="GO" id="GO:0043066">
    <property type="term" value="P:negative regulation of apoptotic process"/>
    <property type="evidence" value="ECO:0007669"/>
    <property type="project" value="TreeGrafter"/>
</dbReference>
<dbReference type="InterPro" id="IPR044034">
    <property type="entry name" value="NAC-like_UBA"/>
</dbReference>
<dbReference type="AlphaFoldDB" id="A0A8H3IDZ3"/>
<organism evidence="3 4">
    <name type="scientific">Imshaugia aleurites</name>
    <dbReference type="NCBI Taxonomy" id="172621"/>
    <lineage>
        <taxon>Eukaryota</taxon>
        <taxon>Fungi</taxon>
        <taxon>Dikarya</taxon>
        <taxon>Ascomycota</taxon>
        <taxon>Pezizomycotina</taxon>
        <taxon>Lecanoromycetes</taxon>
        <taxon>OSLEUM clade</taxon>
        <taxon>Lecanoromycetidae</taxon>
        <taxon>Lecanorales</taxon>
        <taxon>Lecanorineae</taxon>
        <taxon>Parmeliaceae</taxon>
        <taxon>Imshaugia</taxon>
    </lineage>
</organism>
<evidence type="ECO:0000313" key="4">
    <source>
        <dbReference type="Proteomes" id="UP000664534"/>
    </source>
</evidence>
<dbReference type="EMBL" id="CAJPDT010000036">
    <property type="protein sequence ID" value="CAF9924547.1"/>
    <property type="molecule type" value="Genomic_DNA"/>
</dbReference>
<comment type="caution">
    <text evidence="3">The sequence shown here is derived from an EMBL/GenBank/DDBJ whole genome shotgun (WGS) entry which is preliminary data.</text>
</comment>
<keyword evidence="4" id="KW-1185">Reference proteome</keyword>
<name>A0A8H3IDZ3_9LECA</name>
<accession>A0A8H3IDZ3</accession>
<evidence type="ECO:0000259" key="2">
    <source>
        <dbReference type="Pfam" id="PF19026"/>
    </source>
</evidence>
<proteinExistence type="predicted"/>
<dbReference type="InterPro" id="IPR052617">
    <property type="entry name" value="Huntingtin-int_K"/>
</dbReference>
<protein>
    <recommendedName>
        <fullName evidence="2">Nascent polypeptide-associated complex subunit alpha-like UBA domain-containing protein</fullName>
    </recommendedName>
</protein>
<dbReference type="Proteomes" id="UP000664534">
    <property type="component" value="Unassembled WGS sequence"/>
</dbReference>
<feature type="region of interest" description="Disordered" evidence="1">
    <location>
        <begin position="1"/>
        <end position="53"/>
    </location>
</feature>
<dbReference type="OrthoDB" id="285219at2759"/>
<gene>
    <name evidence="3" type="ORF">IMSHALPRED_006229</name>
</gene>
<dbReference type="PANTHER" id="PTHR31184">
    <property type="entry name" value="HUNTINGTIN-INTERACTING PROTEIN K FAMILY MEMBER"/>
    <property type="match status" value="1"/>
</dbReference>
<reference evidence="3" key="1">
    <citation type="submission" date="2021-03" db="EMBL/GenBank/DDBJ databases">
        <authorList>
            <person name="Tagirdzhanova G."/>
        </authorList>
    </citation>
    <scope>NUCLEOTIDE SEQUENCE</scope>
</reference>
<feature type="domain" description="Nascent polypeptide-associated complex subunit alpha-like UBA" evidence="2">
    <location>
        <begin position="95"/>
        <end position="133"/>
    </location>
</feature>
<dbReference type="InterPro" id="IPR038922">
    <property type="entry name" value="HYPK_UBA"/>
</dbReference>